<protein>
    <submittedName>
        <fullName evidence="1">Uncharacterized protein</fullName>
    </submittedName>
</protein>
<dbReference type="GeneID" id="55614730"/>
<proteinExistence type="predicted"/>
<dbReference type="Proteomes" id="UP000294655">
    <property type="component" value="Segment"/>
</dbReference>
<dbReference type="KEGG" id="vg:55614730"/>
<evidence type="ECO:0000313" key="1">
    <source>
        <dbReference type="EMBL" id="QBP06256.1"/>
    </source>
</evidence>
<organism evidence="1 2">
    <name type="scientific">Stenotrophomonas phage YB07</name>
    <dbReference type="NCBI Taxonomy" id="2555548"/>
    <lineage>
        <taxon>Viruses</taxon>
        <taxon>Duplodnaviria</taxon>
        <taxon>Heunggongvirae</taxon>
        <taxon>Uroviricota</taxon>
        <taxon>Caudoviricetes</taxon>
        <taxon>Menderavirus</taxon>
        <taxon>Menderavirus IMESM1</taxon>
    </lineage>
</organism>
<dbReference type="RefSeq" id="YP_009844406.1">
    <property type="nucleotide sequence ID" value="NC_048755.1"/>
</dbReference>
<name>A0A482IB90_9CAUD</name>
<sequence>MLPEGKLQDLLSHFHTMVEYGYTDSYLDEMHPFELELQSIVIIGINNDRKANAT</sequence>
<accession>A0A482IB90</accession>
<reference evidence="1 2" key="1">
    <citation type="submission" date="2019-02" db="EMBL/GenBank/DDBJ databases">
        <authorList>
            <person name="He Y."/>
            <person name="Shi H."/>
            <person name="Li J."/>
            <person name="Sun Y."/>
        </authorList>
    </citation>
    <scope>NUCLEOTIDE SEQUENCE [LARGE SCALE GENOMIC DNA]</scope>
</reference>
<evidence type="ECO:0000313" key="2">
    <source>
        <dbReference type="Proteomes" id="UP000294655"/>
    </source>
</evidence>
<dbReference type="EMBL" id="MK580972">
    <property type="protein sequence ID" value="QBP06256.1"/>
    <property type="molecule type" value="Genomic_DNA"/>
</dbReference>